<dbReference type="EMBL" id="BAABGZ010000029">
    <property type="protein sequence ID" value="GAA4359617.1"/>
    <property type="molecule type" value="Genomic_DNA"/>
</dbReference>
<dbReference type="Proteomes" id="UP001501153">
    <property type="component" value="Unassembled WGS sequence"/>
</dbReference>
<sequence length="265" mass="27804">MKTLYFLRLAVLFGLGLTLSSGGCGDSSSASPSVMNSASPGGGGDGQAGSTARFAILGSTLYAVDDTSLRTFDLSTPEAPVAGPVVNVGMGVETIFPQAPYLFIGSQMGMFIYSVAGSTPQRIGAYQHVASCDPVVVDGRYAYVTLREGTNCTRGVNQMDVVDLANLSQPRLARSYPLTRPHGLGTDSSLVFVCDGGNAIKVFDATNTPTLRQVRSFDVAATDVIARQGVLLVTGSDGLYQYRYRAAANGGSLQQLSRIPVTPRQ</sequence>
<reference evidence="3" key="1">
    <citation type="journal article" date="2019" name="Int. J. Syst. Evol. Microbiol.">
        <title>The Global Catalogue of Microorganisms (GCM) 10K type strain sequencing project: providing services to taxonomists for standard genome sequencing and annotation.</title>
        <authorList>
            <consortium name="The Broad Institute Genomics Platform"/>
            <consortium name="The Broad Institute Genome Sequencing Center for Infectious Disease"/>
            <person name="Wu L."/>
            <person name="Ma J."/>
        </authorList>
    </citation>
    <scope>NUCLEOTIDE SEQUENCE [LARGE SCALE GENOMIC DNA]</scope>
    <source>
        <strain evidence="3">JCM 17923</strain>
    </source>
</reference>
<accession>A0ABP8IIK1</accession>
<proteinExistence type="predicted"/>
<comment type="caution">
    <text evidence="2">The sequence shown here is derived from an EMBL/GenBank/DDBJ whole genome shotgun (WGS) entry which is preliminary data.</text>
</comment>
<gene>
    <name evidence="2" type="ORF">GCM10023185_26380</name>
</gene>
<feature type="chain" id="PRO_5047398654" description="LVIVD repeat-containing protein" evidence="1">
    <location>
        <begin position="24"/>
        <end position="265"/>
    </location>
</feature>
<keyword evidence="1" id="KW-0732">Signal</keyword>
<feature type="signal peptide" evidence="1">
    <location>
        <begin position="1"/>
        <end position="23"/>
    </location>
</feature>
<evidence type="ECO:0008006" key="4">
    <source>
        <dbReference type="Google" id="ProtNLM"/>
    </source>
</evidence>
<organism evidence="2 3">
    <name type="scientific">Hymenobacter saemangeumensis</name>
    <dbReference type="NCBI Taxonomy" id="1084522"/>
    <lineage>
        <taxon>Bacteria</taxon>
        <taxon>Pseudomonadati</taxon>
        <taxon>Bacteroidota</taxon>
        <taxon>Cytophagia</taxon>
        <taxon>Cytophagales</taxon>
        <taxon>Hymenobacteraceae</taxon>
        <taxon>Hymenobacter</taxon>
    </lineage>
</organism>
<dbReference type="RefSeq" id="WP_345236531.1">
    <property type="nucleotide sequence ID" value="NZ_BAABGZ010000029.1"/>
</dbReference>
<dbReference type="PROSITE" id="PS51257">
    <property type="entry name" value="PROKAR_LIPOPROTEIN"/>
    <property type="match status" value="1"/>
</dbReference>
<evidence type="ECO:0000256" key="1">
    <source>
        <dbReference type="SAM" id="SignalP"/>
    </source>
</evidence>
<protein>
    <recommendedName>
        <fullName evidence="4">LVIVD repeat-containing protein</fullName>
    </recommendedName>
</protein>
<dbReference type="SUPFAM" id="SSF82171">
    <property type="entry name" value="DPP6 N-terminal domain-like"/>
    <property type="match status" value="1"/>
</dbReference>
<evidence type="ECO:0000313" key="3">
    <source>
        <dbReference type="Proteomes" id="UP001501153"/>
    </source>
</evidence>
<name>A0ABP8IIK1_9BACT</name>
<keyword evidence="3" id="KW-1185">Reference proteome</keyword>
<evidence type="ECO:0000313" key="2">
    <source>
        <dbReference type="EMBL" id="GAA4359617.1"/>
    </source>
</evidence>